<organism evidence="2 3">
    <name type="scientific">Alteromonas aestuariivivens</name>
    <dbReference type="NCBI Taxonomy" id="1938339"/>
    <lineage>
        <taxon>Bacteria</taxon>
        <taxon>Pseudomonadati</taxon>
        <taxon>Pseudomonadota</taxon>
        <taxon>Gammaproteobacteria</taxon>
        <taxon>Alteromonadales</taxon>
        <taxon>Alteromonadaceae</taxon>
        <taxon>Alteromonas/Salinimonas group</taxon>
        <taxon>Alteromonas</taxon>
    </lineage>
</organism>
<dbReference type="Proteomes" id="UP000256561">
    <property type="component" value="Unassembled WGS sequence"/>
</dbReference>
<feature type="transmembrane region" description="Helical" evidence="1">
    <location>
        <begin position="20"/>
        <end position="44"/>
    </location>
</feature>
<keyword evidence="1" id="KW-1133">Transmembrane helix</keyword>
<dbReference type="RefSeq" id="WP_115592977.1">
    <property type="nucleotide sequence ID" value="NZ_QRHA01000005.1"/>
</dbReference>
<feature type="transmembrane region" description="Helical" evidence="1">
    <location>
        <begin position="114"/>
        <end position="132"/>
    </location>
</feature>
<gene>
    <name evidence="2" type="ORF">DXV75_08500</name>
</gene>
<evidence type="ECO:0000313" key="3">
    <source>
        <dbReference type="Proteomes" id="UP000256561"/>
    </source>
</evidence>
<feature type="transmembrane region" description="Helical" evidence="1">
    <location>
        <begin position="85"/>
        <end position="102"/>
    </location>
</feature>
<evidence type="ECO:0000313" key="2">
    <source>
        <dbReference type="EMBL" id="RDV26107.1"/>
    </source>
</evidence>
<sequence>MFNKCNSTLGNLINFMWFQLIWVLALFTQYEYLWGIVVLLLAFFGVARRPLLDLSVAFCVAFTGVSIDIVLALTGVFEFAGHDGMLPVPLWLVTLWIAFALTLRHSMRYLRSRWFLSAGLAAISGPASYYAGLRIGAVDFGMTVPVTLALLALIWVWLLPAFFMMVSLLERGFESHLMTVQNQELG</sequence>
<protein>
    <submittedName>
        <fullName evidence="2">DUF2878 domain-containing protein</fullName>
    </submittedName>
</protein>
<dbReference type="OrthoDB" id="6522758at2"/>
<keyword evidence="1" id="KW-0472">Membrane</keyword>
<name>A0A3D8M8E2_9ALTE</name>
<feature type="transmembrane region" description="Helical" evidence="1">
    <location>
        <begin position="51"/>
        <end position="73"/>
    </location>
</feature>
<dbReference type="AlphaFoldDB" id="A0A3D8M8E2"/>
<proteinExistence type="predicted"/>
<dbReference type="EMBL" id="QRHA01000005">
    <property type="protein sequence ID" value="RDV26107.1"/>
    <property type="molecule type" value="Genomic_DNA"/>
</dbReference>
<dbReference type="Pfam" id="PF11086">
    <property type="entry name" value="DUF2878"/>
    <property type="match status" value="1"/>
</dbReference>
<keyword evidence="1" id="KW-0812">Transmembrane</keyword>
<accession>A0A3D8M8E2</accession>
<reference evidence="3" key="1">
    <citation type="submission" date="2018-08" db="EMBL/GenBank/DDBJ databases">
        <authorList>
            <person name="Zhang J."/>
            <person name="Du Z.-J."/>
        </authorList>
    </citation>
    <scope>NUCLEOTIDE SEQUENCE [LARGE SCALE GENOMIC DNA]</scope>
    <source>
        <strain evidence="3">KCTC 52655</strain>
    </source>
</reference>
<dbReference type="InterPro" id="IPR021306">
    <property type="entry name" value="DUF2878"/>
</dbReference>
<keyword evidence="3" id="KW-1185">Reference proteome</keyword>
<comment type="caution">
    <text evidence="2">The sequence shown here is derived from an EMBL/GenBank/DDBJ whole genome shotgun (WGS) entry which is preliminary data.</text>
</comment>
<feature type="transmembrane region" description="Helical" evidence="1">
    <location>
        <begin position="144"/>
        <end position="169"/>
    </location>
</feature>
<evidence type="ECO:0000256" key="1">
    <source>
        <dbReference type="SAM" id="Phobius"/>
    </source>
</evidence>